<gene>
    <name evidence="1" type="ORF">IQ26_05380</name>
</gene>
<dbReference type="EMBL" id="VLKT01000040">
    <property type="protein sequence ID" value="TWI28102.1"/>
    <property type="molecule type" value="Genomic_DNA"/>
</dbReference>
<evidence type="ECO:0000313" key="2">
    <source>
        <dbReference type="Proteomes" id="UP000317122"/>
    </source>
</evidence>
<proteinExistence type="predicted"/>
<dbReference type="RefSeq" id="WP_145721401.1">
    <property type="nucleotide sequence ID" value="NZ_BSPF01000075.1"/>
</dbReference>
<sequence length="176" mass="19887">MPTQSTTSRSEDAPADGRADFDFFHGCWNVSHRRLRKRLQGDTNWEVFGGTCDVRPILGGLGNVDDNVIELPGGAYRAATLRTFDPAARQWSIWWIDGRNPSTMDVPMRGTFEAEVGTFLCEDVFDGRTIQVRFLWSRITENSARWEQAFSPDGGKSWETNWIMDFARQAESTASA</sequence>
<name>A0A562N7D2_9HYPH</name>
<accession>A0A562N7D2</accession>
<reference evidence="1 2" key="1">
    <citation type="journal article" date="2015" name="Stand. Genomic Sci.">
        <title>Genomic Encyclopedia of Bacterial and Archaeal Type Strains, Phase III: the genomes of soil and plant-associated and newly described type strains.</title>
        <authorList>
            <person name="Whitman W.B."/>
            <person name="Woyke T."/>
            <person name="Klenk H.P."/>
            <person name="Zhou Y."/>
            <person name="Lilburn T.G."/>
            <person name="Beck B.J."/>
            <person name="De Vos P."/>
            <person name="Vandamme P."/>
            <person name="Eisen J.A."/>
            <person name="Garrity G."/>
            <person name="Hugenholtz P."/>
            <person name="Kyrpides N.C."/>
        </authorList>
    </citation>
    <scope>NUCLEOTIDE SEQUENCE [LARGE SCALE GENOMIC DNA]</scope>
    <source>
        <strain evidence="1 2">CGMCC 1.2546</strain>
    </source>
</reference>
<dbReference type="AlphaFoldDB" id="A0A562N7D2"/>
<comment type="caution">
    <text evidence="1">The sequence shown here is derived from an EMBL/GenBank/DDBJ whole genome shotgun (WGS) entry which is preliminary data.</text>
</comment>
<dbReference type="Proteomes" id="UP000317122">
    <property type="component" value="Unassembled WGS sequence"/>
</dbReference>
<evidence type="ECO:0000313" key="1">
    <source>
        <dbReference type="EMBL" id="TWI28102.1"/>
    </source>
</evidence>
<keyword evidence="2" id="KW-1185">Reference proteome</keyword>
<protein>
    <submittedName>
        <fullName evidence="1">Uncharacterized protein DUF1579</fullName>
    </submittedName>
</protein>
<organism evidence="1 2">
    <name type="scientific">Mesorhizobium tianshanense</name>
    <dbReference type="NCBI Taxonomy" id="39844"/>
    <lineage>
        <taxon>Bacteria</taxon>
        <taxon>Pseudomonadati</taxon>
        <taxon>Pseudomonadota</taxon>
        <taxon>Alphaproteobacteria</taxon>
        <taxon>Hyphomicrobiales</taxon>
        <taxon>Phyllobacteriaceae</taxon>
        <taxon>Mesorhizobium</taxon>
    </lineage>
</organism>
<dbReference type="OrthoDB" id="9814791at2"/>